<protein>
    <submittedName>
        <fullName evidence="1">Uncharacterized protein</fullName>
    </submittedName>
</protein>
<name>A0A9P4MNV5_9PLEO</name>
<accession>A0A9P4MNV5</accession>
<evidence type="ECO:0000313" key="1">
    <source>
        <dbReference type="EMBL" id="KAF2197556.1"/>
    </source>
</evidence>
<dbReference type="EMBL" id="ML994222">
    <property type="protein sequence ID" value="KAF2197556.1"/>
    <property type="molecule type" value="Genomic_DNA"/>
</dbReference>
<evidence type="ECO:0000313" key="2">
    <source>
        <dbReference type="Proteomes" id="UP000799536"/>
    </source>
</evidence>
<comment type="caution">
    <text evidence="1">The sequence shown here is derived from an EMBL/GenBank/DDBJ whole genome shotgun (WGS) entry which is preliminary data.</text>
</comment>
<sequence>MPFIPFLALPGSLCRNRALPFSSTTCRCLGRSAYSYAPDGINYFPTRLPRSFLCSSSARQLATIPKRFLARVSNSNSVVLNGQGGTSSIGGKELLSEERNLVKEIDAFPVLAALPDEQFHSYGNAQHIFGPSRQKTGEAKESRESGIALVLQILRRHTRLYEPFNDDIQRNRRSRDSPLWNVPQKEKPLCSLLGRYIDITASSSAPPVFEFTTEELTLLRSRGYDGQSVEQWASSLLNRNSYSASAFFCPGDRKPPIFVLLILLQRTHVGYSALRMLLEYAQTMIHTKEVGLKINKDMLTLLLYHARREWPESLPFIADLLTEGALYTSTDVQEAGFGSAQYVSELTALCNNFLVQFSGTVRLHPVLSSIHQAKAQFHVLRYMDSKTPALTVTRDGFRAIAKVQAAHRKTIQENEWTQLKAGSWPPWKANRTAMDEEMDSEHGISRAGQIIKRMHEAGYTNRTWERVLQIHAGWDTDGSPTVQQRTALPDFPFRSTSRIQAQTLEWAARIRATRTQREAWACFLAYEASGIPPNHRVYYAIFERIFRREVQSTKWHPNVKQRIPFAASDGALQPGDSKEIWPEPSSTQDLTYIKEPLPSCEQLIDRMMRKGVQPSSRLLAFILDISRDFRTTIRILTAQQDTGLQRLLDMDQADRAEKLPVPSYLFAAFIRFLCRFGRFTKYPEHVDLNMVGKMAHKDQLESSQQYRIEYAYTLLLRYRPQYRPAWTAYMAGILNSRKKKTTGPMAIAVYRIIWDLVAQMDKVDLEPDEEQFQILCNALEYAIRTAAFTQQTNGSARWLLARREACARNTRLLFSALVGFNSSATLTPLRIPGPAVLHAYVRALGVLHDYEGLYSFSSWITSHYVEVTARANTQHSGLVMLRRTLTALRMYLELSWENGQPGNISAPADLIELVKKQVNDVPSWGGWPTEYEVQLYVNQSN</sequence>
<organism evidence="1 2">
    <name type="scientific">Delitschia confertaspora ATCC 74209</name>
    <dbReference type="NCBI Taxonomy" id="1513339"/>
    <lineage>
        <taxon>Eukaryota</taxon>
        <taxon>Fungi</taxon>
        <taxon>Dikarya</taxon>
        <taxon>Ascomycota</taxon>
        <taxon>Pezizomycotina</taxon>
        <taxon>Dothideomycetes</taxon>
        <taxon>Pleosporomycetidae</taxon>
        <taxon>Pleosporales</taxon>
        <taxon>Delitschiaceae</taxon>
        <taxon>Delitschia</taxon>
    </lineage>
</organism>
<dbReference type="Proteomes" id="UP000799536">
    <property type="component" value="Unassembled WGS sequence"/>
</dbReference>
<gene>
    <name evidence="1" type="ORF">GQ43DRAFT_424316</name>
</gene>
<proteinExistence type="predicted"/>
<keyword evidence="2" id="KW-1185">Reference proteome</keyword>
<reference evidence="1" key="1">
    <citation type="journal article" date="2020" name="Stud. Mycol.">
        <title>101 Dothideomycetes genomes: a test case for predicting lifestyles and emergence of pathogens.</title>
        <authorList>
            <person name="Haridas S."/>
            <person name="Albert R."/>
            <person name="Binder M."/>
            <person name="Bloem J."/>
            <person name="Labutti K."/>
            <person name="Salamov A."/>
            <person name="Andreopoulos B."/>
            <person name="Baker S."/>
            <person name="Barry K."/>
            <person name="Bills G."/>
            <person name="Bluhm B."/>
            <person name="Cannon C."/>
            <person name="Castanera R."/>
            <person name="Culley D."/>
            <person name="Daum C."/>
            <person name="Ezra D."/>
            <person name="Gonzalez J."/>
            <person name="Henrissat B."/>
            <person name="Kuo A."/>
            <person name="Liang C."/>
            <person name="Lipzen A."/>
            <person name="Lutzoni F."/>
            <person name="Magnuson J."/>
            <person name="Mondo S."/>
            <person name="Nolan M."/>
            <person name="Ohm R."/>
            <person name="Pangilinan J."/>
            <person name="Park H.-J."/>
            <person name="Ramirez L."/>
            <person name="Alfaro M."/>
            <person name="Sun H."/>
            <person name="Tritt A."/>
            <person name="Yoshinaga Y."/>
            <person name="Zwiers L.-H."/>
            <person name="Turgeon B."/>
            <person name="Goodwin S."/>
            <person name="Spatafora J."/>
            <person name="Crous P."/>
            <person name="Grigoriev I."/>
        </authorList>
    </citation>
    <scope>NUCLEOTIDE SEQUENCE</scope>
    <source>
        <strain evidence="1">ATCC 74209</strain>
    </source>
</reference>
<dbReference type="OrthoDB" id="410701at2759"/>
<dbReference type="AlphaFoldDB" id="A0A9P4MNV5"/>